<keyword evidence="6" id="KW-1185">Reference proteome</keyword>
<dbReference type="Proteomes" id="UP001595767">
    <property type="component" value="Unassembled WGS sequence"/>
</dbReference>
<comment type="caution">
    <text evidence="5">The sequence shown here is derived from an EMBL/GenBank/DDBJ whole genome shotgun (WGS) entry which is preliminary data.</text>
</comment>
<feature type="domain" description="GntR C-terminal" evidence="4">
    <location>
        <begin position="26"/>
        <end position="93"/>
    </location>
</feature>
<keyword evidence="2" id="KW-0238">DNA-binding</keyword>
<evidence type="ECO:0000313" key="5">
    <source>
        <dbReference type="EMBL" id="MFC4126843.1"/>
    </source>
</evidence>
<evidence type="ECO:0000259" key="4">
    <source>
        <dbReference type="Pfam" id="PF07729"/>
    </source>
</evidence>
<name>A0ABV8L9H3_9NOCA</name>
<dbReference type="RefSeq" id="WP_378552092.1">
    <property type="nucleotide sequence ID" value="NZ_JBHSBA010000007.1"/>
</dbReference>
<evidence type="ECO:0000256" key="2">
    <source>
        <dbReference type="ARBA" id="ARBA00023125"/>
    </source>
</evidence>
<keyword evidence="1" id="KW-0805">Transcription regulation</keyword>
<organism evidence="5 6">
    <name type="scientific">Nocardia rhizosphaerae</name>
    <dbReference type="NCBI Taxonomy" id="1691571"/>
    <lineage>
        <taxon>Bacteria</taxon>
        <taxon>Bacillati</taxon>
        <taxon>Actinomycetota</taxon>
        <taxon>Actinomycetes</taxon>
        <taxon>Mycobacteriales</taxon>
        <taxon>Nocardiaceae</taxon>
        <taxon>Nocardia</taxon>
    </lineage>
</organism>
<dbReference type="Gene3D" id="1.20.120.530">
    <property type="entry name" value="GntR ligand-binding domain-like"/>
    <property type="match status" value="1"/>
</dbReference>
<keyword evidence="3" id="KW-0804">Transcription</keyword>
<reference evidence="6" key="1">
    <citation type="journal article" date="2019" name="Int. J. Syst. Evol. Microbiol.">
        <title>The Global Catalogue of Microorganisms (GCM) 10K type strain sequencing project: providing services to taxonomists for standard genome sequencing and annotation.</title>
        <authorList>
            <consortium name="The Broad Institute Genomics Platform"/>
            <consortium name="The Broad Institute Genome Sequencing Center for Infectious Disease"/>
            <person name="Wu L."/>
            <person name="Ma J."/>
        </authorList>
    </citation>
    <scope>NUCLEOTIDE SEQUENCE [LARGE SCALE GENOMIC DNA]</scope>
    <source>
        <strain evidence="6">CGMCC 4.7204</strain>
    </source>
</reference>
<dbReference type="SUPFAM" id="SSF48008">
    <property type="entry name" value="GntR ligand-binding domain-like"/>
    <property type="match status" value="1"/>
</dbReference>
<proteinExistence type="predicted"/>
<evidence type="ECO:0000313" key="6">
    <source>
        <dbReference type="Proteomes" id="UP001595767"/>
    </source>
</evidence>
<accession>A0ABV8L9H3</accession>
<gene>
    <name evidence="5" type="ORF">ACFOW8_18055</name>
</gene>
<protein>
    <submittedName>
        <fullName evidence="5">FCD domain-containing protein</fullName>
    </submittedName>
</protein>
<dbReference type="EMBL" id="JBHSBA010000007">
    <property type="protein sequence ID" value="MFC4126843.1"/>
    <property type="molecule type" value="Genomic_DNA"/>
</dbReference>
<evidence type="ECO:0000256" key="1">
    <source>
        <dbReference type="ARBA" id="ARBA00023015"/>
    </source>
</evidence>
<dbReference type="InterPro" id="IPR011711">
    <property type="entry name" value="GntR_C"/>
</dbReference>
<evidence type="ECO:0000256" key="3">
    <source>
        <dbReference type="ARBA" id="ARBA00023163"/>
    </source>
</evidence>
<dbReference type="Pfam" id="PF07729">
    <property type="entry name" value="FCD"/>
    <property type="match status" value="1"/>
</dbReference>
<dbReference type="InterPro" id="IPR008920">
    <property type="entry name" value="TF_FadR/GntR_C"/>
</dbReference>
<sequence length="102" mass="11311">MDPHRVGVACGGHRRPVRDRLRDPQQCLAHSAQNPLLVTLCTRTTEWTRHTRALSHRTPLGRRVSIHGHTAILRAVDAKDGPAAAAAMEQHLREVREISTGC</sequence>